<keyword evidence="7 13" id="KW-0479">Metal-binding</keyword>
<evidence type="ECO:0000256" key="15">
    <source>
        <dbReference type="PIRSR" id="PIRSR006769-2"/>
    </source>
</evidence>
<feature type="binding site" evidence="16">
    <location>
        <position position="58"/>
    </location>
    <ligand>
        <name>Zn(2+)</name>
        <dbReference type="ChEBI" id="CHEBI:29105"/>
        <note>catalytic</note>
    </ligand>
</feature>
<comment type="pathway">
    <text evidence="3 13">Cofactor biosynthesis; riboflavin biosynthesis; 5-amino-6-(D-ribitylamino)uracil from GTP: step 3/4.</text>
</comment>
<dbReference type="SUPFAM" id="SSF53597">
    <property type="entry name" value="Dihydrofolate reductase-like"/>
    <property type="match status" value="1"/>
</dbReference>
<evidence type="ECO:0000256" key="14">
    <source>
        <dbReference type="PIRSR" id="PIRSR006769-1"/>
    </source>
</evidence>
<keyword evidence="12" id="KW-0511">Multifunctional enzyme</keyword>
<dbReference type="EMBL" id="CABFLZ010000048">
    <property type="protein sequence ID" value="VTY09430.1"/>
    <property type="molecule type" value="Genomic_DNA"/>
</dbReference>
<dbReference type="EC" id="3.5.4.26" evidence="13"/>
<dbReference type="GO" id="GO:0009231">
    <property type="term" value="P:riboflavin biosynthetic process"/>
    <property type="evidence" value="ECO:0007669"/>
    <property type="project" value="UniProtKB-KW"/>
</dbReference>
<dbReference type="InterPro" id="IPR050765">
    <property type="entry name" value="Riboflavin_Biosynth_HTPR"/>
</dbReference>
<dbReference type="Pfam" id="PF00383">
    <property type="entry name" value="dCMP_cyt_deam_1"/>
    <property type="match status" value="1"/>
</dbReference>
<evidence type="ECO:0000313" key="19">
    <source>
        <dbReference type="Proteomes" id="UP000626795"/>
    </source>
</evidence>
<keyword evidence="11 13" id="KW-0560">Oxidoreductase</keyword>
<evidence type="ECO:0000256" key="3">
    <source>
        <dbReference type="ARBA" id="ARBA00004910"/>
    </source>
</evidence>
<feature type="binding site" evidence="15">
    <location>
        <position position="178"/>
    </location>
    <ligand>
        <name>NADP(+)</name>
        <dbReference type="ChEBI" id="CHEBI:58349"/>
    </ligand>
</feature>
<feature type="active site" description="Proton donor" evidence="14">
    <location>
        <position position="60"/>
    </location>
</feature>
<comment type="similarity">
    <text evidence="4 13">In the N-terminal section; belongs to the cytidine and deoxycytidylate deaminase family.</text>
</comment>
<evidence type="ECO:0000256" key="2">
    <source>
        <dbReference type="ARBA" id="ARBA00004882"/>
    </source>
</evidence>
<evidence type="ECO:0000259" key="17">
    <source>
        <dbReference type="PROSITE" id="PS51747"/>
    </source>
</evidence>
<dbReference type="Gene3D" id="3.40.140.10">
    <property type="entry name" value="Cytidine Deaminase, domain 2"/>
    <property type="match status" value="1"/>
</dbReference>
<feature type="binding site" evidence="15">
    <location>
        <position position="162"/>
    </location>
    <ligand>
        <name>NADP(+)</name>
        <dbReference type="ChEBI" id="CHEBI:58349"/>
    </ligand>
</feature>
<feature type="binding site" evidence="15">
    <location>
        <position position="204"/>
    </location>
    <ligand>
        <name>NADP(+)</name>
        <dbReference type="ChEBI" id="CHEBI:58349"/>
    </ligand>
</feature>
<feature type="binding site" evidence="15">
    <location>
        <position position="208"/>
    </location>
    <ligand>
        <name>NADP(+)</name>
        <dbReference type="ChEBI" id="CHEBI:58349"/>
    </ligand>
</feature>
<keyword evidence="8 13" id="KW-0378">Hydrolase</keyword>
<dbReference type="EC" id="1.1.1.193" evidence="13"/>
<dbReference type="AlphaFoldDB" id="A0A9X9QZ69"/>
<reference evidence="18" key="1">
    <citation type="submission" date="2019-05" db="EMBL/GenBank/DDBJ databases">
        <authorList>
            <person name="Hibberd M."/>
        </authorList>
    </citation>
    <scope>NUCLEOTIDE SEQUENCE</scope>
    <source>
        <strain evidence="18">Neisseria_subflava_BgEED23</strain>
    </source>
</reference>
<dbReference type="SUPFAM" id="SSF53927">
    <property type="entry name" value="Cytidine deaminase-like"/>
    <property type="match status" value="1"/>
</dbReference>
<feature type="binding site" evidence="15">
    <location>
        <position position="212"/>
    </location>
    <ligand>
        <name>substrate</name>
    </ligand>
</feature>
<keyword evidence="9 13" id="KW-0862">Zinc</keyword>
<evidence type="ECO:0000256" key="11">
    <source>
        <dbReference type="ARBA" id="ARBA00023002"/>
    </source>
</evidence>
<evidence type="ECO:0000256" key="9">
    <source>
        <dbReference type="ARBA" id="ARBA00022833"/>
    </source>
</evidence>
<dbReference type="Proteomes" id="UP000626795">
    <property type="component" value="Unassembled WGS sequence"/>
</dbReference>
<evidence type="ECO:0000313" key="18">
    <source>
        <dbReference type="EMBL" id="VTY09430.1"/>
    </source>
</evidence>
<dbReference type="GO" id="GO:0008270">
    <property type="term" value="F:zinc ion binding"/>
    <property type="evidence" value="ECO:0007669"/>
    <property type="project" value="InterPro"/>
</dbReference>
<feature type="binding site" evidence="16">
    <location>
        <position position="83"/>
    </location>
    <ligand>
        <name>Zn(2+)</name>
        <dbReference type="ChEBI" id="CHEBI:29105"/>
        <note>catalytic</note>
    </ligand>
</feature>
<comment type="pathway">
    <text evidence="2 13">Cofactor biosynthesis; riboflavin biosynthesis; 5-amino-6-(D-ribitylamino)uracil from GTP: step 2/4.</text>
</comment>
<evidence type="ECO:0000256" key="5">
    <source>
        <dbReference type="ARBA" id="ARBA00007417"/>
    </source>
</evidence>
<dbReference type="PIRSF" id="PIRSF006769">
    <property type="entry name" value="RibD"/>
    <property type="match status" value="1"/>
</dbReference>
<dbReference type="FunFam" id="3.40.140.10:FF:000025">
    <property type="entry name" value="Riboflavin biosynthesis protein RibD"/>
    <property type="match status" value="1"/>
</dbReference>
<comment type="catalytic activity">
    <reaction evidence="13">
        <text>2,5-diamino-6-hydroxy-4-(5-phosphoribosylamino)-pyrimidine + H2O + H(+) = 5-amino-6-(5-phospho-D-ribosylamino)uracil + NH4(+)</text>
        <dbReference type="Rhea" id="RHEA:21868"/>
        <dbReference type="ChEBI" id="CHEBI:15377"/>
        <dbReference type="ChEBI" id="CHEBI:15378"/>
        <dbReference type="ChEBI" id="CHEBI:28938"/>
        <dbReference type="ChEBI" id="CHEBI:58453"/>
        <dbReference type="ChEBI" id="CHEBI:58614"/>
        <dbReference type="EC" id="3.5.4.26"/>
    </reaction>
</comment>
<dbReference type="PANTHER" id="PTHR38011:SF7">
    <property type="entry name" value="2,5-DIAMINO-6-RIBOSYLAMINO-4(3H)-PYRIMIDINONE 5'-PHOSPHATE REDUCTASE"/>
    <property type="match status" value="1"/>
</dbReference>
<accession>A0A9X9QZ69</accession>
<evidence type="ECO:0000256" key="6">
    <source>
        <dbReference type="ARBA" id="ARBA00022619"/>
    </source>
</evidence>
<evidence type="ECO:0000256" key="7">
    <source>
        <dbReference type="ARBA" id="ARBA00022723"/>
    </source>
</evidence>
<dbReference type="PROSITE" id="PS51747">
    <property type="entry name" value="CYT_DCMP_DEAMINASES_2"/>
    <property type="match status" value="1"/>
</dbReference>
<feature type="binding site" evidence="15">
    <location>
        <position position="176"/>
    </location>
    <ligand>
        <name>substrate</name>
    </ligand>
</feature>
<gene>
    <name evidence="18" type="primary">ribD</name>
    <name evidence="18" type="ORF">ONOEEDHL_00998</name>
</gene>
<organism evidence="18 19">
    <name type="scientific">Neisseria subflava</name>
    <dbReference type="NCBI Taxonomy" id="28449"/>
    <lineage>
        <taxon>Bacteria</taxon>
        <taxon>Pseudomonadati</taxon>
        <taxon>Pseudomonadota</taxon>
        <taxon>Betaproteobacteria</taxon>
        <taxon>Neisseriales</taxon>
        <taxon>Neisseriaceae</taxon>
        <taxon>Neisseria</taxon>
    </lineage>
</organism>
<evidence type="ECO:0000256" key="10">
    <source>
        <dbReference type="ARBA" id="ARBA00022857"/>
    </source>
</evidence>
<keyword evidence="10 13" id="KW-0521">NADP</keyword>
<proteinExistence type="inferred from homology"/>
<keyword evidence="6 13" id="KW-0686">Riboflavin biosynthesis</keyword>
<dbReference type="InterPro" id="IPR016192">
    <property type="entry name" value="APOBEC/CMP_deaminase_Zn-bd"/>
</dbReference>
<feature type="binding site" evidence="16">
    <location>
        <position position="92"/>
    </location>
    <ligand>
        <name>Zn(2+)</name>
        <dbReference type="ChEBI" id="CHEBI:29105"/>
        <note>catalytic</note>
    </ligand>
</feature>
<dbReference type="GO" id="GO:0008835">
    <property type="term" value="F:diaminohydroxyphosphoribosylaminopyrimidine deaminase activity"/>
    <property type="evidence" value="ECO:0007669"/>
    <property type="project" value="UniProtKB-EC"/>
</dbReference>
<dbReference type="InterPro" id="IPR011549">
    <property type="entry name" value="RibD_C"/>
</dbReference>
<comment type="function">
    <text evidence="1 13">Converts 2,5-diamino-6-(ribosylamino)-4(3h)-pyrimidinone 5'-phosphate into 5-amino-6-(ribosylamino)-2,4(1h,3h)-pyrimidinedione 5'-phosphate.</text>
</comment>
<comment type="catalytic activity">
    <reaction evidence="13">
        <text>5-amino-6-(5-phospho-D-ribitylamino)uracil + NADP(+) = 5-amino-6-(5-phospho-D-ribosylamino)uracil + NADPH + H(+)</text>
        <dbReference type="Rhea" id="RHEA:17845"/>
        <dbReference type="ChEBI" id="CHEBI:15378"/>
        <dbReference type="ChEBI" id="CHEBI:57783"/>
        <dbReference type="ChEBI" id="CHEBI:58349"/>
        <dbReference type="ChEBI" id="CHEBI:58421"/>
        <dbReference type="ChEBI" id="CHEBI:58453"/>
        <dbReference type="EC" id="1.1.1.193"/>
    </reaction>
</comment>
<feature type="domain" description="CMP/dCMP-type deaminase" evidence="17">
    <location>
        <begin position="9"/>
        <end position="131"/>
    </location>
</feature>
<dbReference type="InterPro" id="IPR002734">
    <property type="entry name" value="RibDG_C"/>
</dbReference>
<name>A0A9X9QZ69_NEISU</name>
<evidence type="ECO:0000256" key="8">
    <source>
        <dbReference type="ARBA" id="ARBA00022801"/>
    </source>
</evidence>
<dbReference type="Pfam" id="PF01872">
    <property type="entry name" value="RibD_C"/>
    <property type="match status" value="1"/>
</dbReference>
<comment type="caution">
    <text evidence="18">The sequence shown here is derived from an EMBL/GenBank/DDBJ whole genome shotgun (WGS) entry which is preliminary data.</text>
</comment>
<feature type="binding site" evidence="15">
    <location>
        <position position="230"/>
    </location>
    <ligand>
        <name>NADP(+)</name>
        <dbReference type="ChEBI" id="CHEBI:58349"/>
    </ligand>
</feature>
<protein>
    <recommendedName>
        <fullName evidence="13">Riboflavin biosynthesis protein RibD</fullName>
    </recommendedName>
    <domain>
        <recommendedName>
            <fullName evidence="13">Diaminohydroxyphosphoribosylaminopyrimidine deaminase</fullName>
            <shortName evidence="13">DRAP deaminase</shortName>
            <ecNumber evidence="13">3.5.4.26</ecNumber>
        </recommendedName>
        <alternativeName>
            <fullName evidence="13">Riboflavin-specific deaminase</fullName>
        </alternativeName>
    </domain>
    <domain>
        <recommendedName>
            <fullName evidence="13">5-amino-6-(5-phosphoribosylamino)uracil reductase</fullName>
            <ecNumber evidence="13">1.1.1.193</ecNumber>
        </recommendedName>
        <alternativeName>
            <fullName evidence="13">HTP reductase</fullName>
        </alternativeName>
    </domain>
</protein>
<dbReference type="NCBIfam" id="TIGR00326">
    <property type="entry name" value="eubact_ribD"/>
    <property type="match status" value="1"/>
</dbReference>
<dbReference type="CDD" id="cd01284">
    <property type="entry name" value="Riboflavin_deaminase-reductase"/>
    <property type="match status" value="1"/>
</dbReference>
<comment type="similarity">
    <text evidence="5 13">In the C-terminal section; belongs to the HTP reductase family.</text>
</comment>
<dbReference type="Gene3D" id="3.40.430.10">
    <property type="entry name" value="Dihydrofolate Reductase, subunit A"/>
    <property type="match status" value="1"/>
</dbReference>
<dbReference type="PROSITE" id="PS00903">
    <property type="entry name" value="CYT_DCMP_DEAMINASES_1"/>
    <property type="match status" value="1"/>
</dbReference>
<dbReference type="GO" id="GO:0050661">
    <property type="term" value="F:NADP binding"/>
    <property type="evidence" value="ECO:0007669"/>
    <property type="project" value="InterPro"/>
</dbReference>
<feature type="binding site" evidence="15">
    <location>
        <position position="302"/>
    </location>
    <ligand>
        <name>substrate</name>
    </ligand>
</feature>
<evidence type="ECO:0000256" key="16">
    <source>
        <dbReference type="PIRSR" id="PIRSR006769-3"/>
    </source>
</evidence>
<dbReference type="GO" id="GO:0008703">
    <property type="term" value="F:5-amino-6-(5-phosphoribosylamino)uracil reductase activity"/>
    <property type="evidence" value="ECO:0007669"/>
    <property type="project" value="UniProtKB-EC"/>
</dbReference>
<sequence>MPSETMFSELDTQMMQTALELAKLGRFSTSPNPRVGCVIAHGAQIVGQGFHVKAGEPHAEVHALRQAGAAAKGATAYVTLEPCSHYGRTPPCAEALIHSGVARVVAAMTDPNPLVAGKGLSMLEAAGIRTESGLLEAQARELNRGFLSRIERSRPFIRLKCAASLDGKTALSDGRSFWITSEAAREDVQTLRAESCAVLTGIGTVLADNPKLNVRSFPTLRQPARIVLDSRLQIPLDCHLVTDTDSPTVIVTLSSDEQRLQALSAFEHIRIIRPSKHINGRINLPSLMPQLAELGFGEVLVEAGSTLASAFLKDDLVDEIVLYQAPKLLGAGKPLFSLPENPAALLSDGPWLSQSVEIIGQDIKWVLRKNPSDCLS</sequence>
<dbReference type="InterPro" id="IPR024072">
    <property type="entry name" value="DHFR-like_dom_sf"/>
</dbReference>
<feature type="binding site" evidence="15">
    <location>
        <position position="215"/>
    </location>
    <ligand>
        <name>substrate</name>
    </ligand>
</feature>
<feature type="binding site" evidence="15">
    <location>
        <position position="192"/>
    </location>
    <ligand>
        <name>substrate</name>
    </ligand>
</feature>
<evidence type="ECO:0000256" key="4">
    <source>
        <dbReference type="ARBA" id="ARBA00005259"/>
    </source>
</evidence>
<dbReference type="PANTHER" id="PTHR38011">
    <property type="entry name" value="DIHYDROFOLATE REDUCTASE FAMILY PROTEIN (AFU_ORTHOLOGUE AFUA_8G06820)"/>
    <property type="match status" value="1"/>
</dbReference>
<dbReference type="InterPro" id="IPR002125">
    <property type="entry name" value="CMP_dCMP_dom"/>
</dbReference>
<dbReference type="InterPro" id="IPR016193">
    <property type="entry name" value="Cytidine_deaminase-like"/>
</dbReference>
<feature type="binding site" evidence="15">
    <location>
        <begin position="304"/>
        <end position="310"/>
    </location>
    <ligand>
        <name>NADP(+)</name>
        <dbReference type="ChEBI" id="CHEBI:58349"/>
    </ligand>
</feature>
<comment type="cofactor">
    <cofactor evidence="13 16">
        <name>Zn(2+)</name>
        <dbReference type="ChEBI" id="CHEBI:29105"/>
    </cofactor>
    <text evidence="13 16">Binds 1 zinc ion.</text>
</comment>
<dbReference type="InterPro" id="IPR004794">
    <property type="entry name" value="Eubact_RibD"/>
</dbReference>
<dbReference type="NCBIfam" id="TIGR00227">
    <property type="entry name" value="ribD_Cterm"/>
    <property type="match status" value="1"/>
</dbReference>
<evidence type="ECO:0000256" key="12">
    <source>
        <dbReference type="ARBA" id="ARBA00023268"/>
    </source>
</evidence>
<evidence type="ECO:0000256" key="1">
    <source>
        <dbReference type="ARBA" id="ARBA00002151"/>
    </source>
</evidence>
<evidence type="ECO:0000256" key="13">
    <source>
        <dbReference type="PIRNR" id="PIRNR006769"/>
    </source>
</evidence>
<keyword evidence="19" id="KW-1185">Reference proteome</keyword>